<dbReference type="GO" id="GO:0016491">
    <property type="term" value="F:oxidoreductase activity"/>
    <property type="evidence" value="ECO:0007669"/>
    <property type="project" value="UniProtKB-KW"/>
</dbReference>
<keyword evidence="4" id="KW-1185">Reference proteome</keyword>
<dbReference type="Proteomes" id="UP000186583">
    <property type="component" value="Unassembled WGS sequence"/>
</dbReference>
<dbReference type="InterPro" id="IPR051122">
    <property type="entry name" value="SDR_DHRS6-like"/>
</dbReference>
<gene>
    <name evidence="3" type="ORF">CCHL11_07539</name>
</gene>
<name>A0A1Q8S427_9PEZI</name>
<comment type="similarity">
    <text evidence="1">Belongs to the short-chain dehydrogenases/reductases (SDR) family.</text>
</comment>
<dbReference type="PANTHER" id="PTHR43477">
    <property type="entry name" value="DIHYDROANTICAPSIN 7-DEHYDROGENASE"/>
    <property type="match status" value="1"/>
</dbReference>
<dbReference type="Pfam" id="PF13561">
    <property type="entry name" value="adh_short_C2"/>
    <property type="match status" value="1"/>
</dbReference>
<dbReference type="SUPFAM" id="SSF51735">
    <property type="entry name" value="NAD(P)-binding Rossmann-fold domains"/>
    <property type="match status" value="1"/>
</dbReference>
<evidence type="ECO:0000313" key="4">
    <source>
        <dbReference type="Proteomes" id="UP000186583"/>
    </source>
</evidence>
<dbReference type="InterPro" id="IPR036291">
    <property type="entry name" value="NAD(P)-bd_dom_sf"/>
</dbReference>
<protein>
    <submittedName>
        <fullName evidence="3">Putative oxidoreductase YxbG</fullName>
    </submittedName>
</protein>
<comment type="caution">
    <text evidence="3">The sequence shown here is derived from an EMBL/GenBank/DDBJ whole genome shotgun (WGS) entry which is preliminary data.</text>
</comment>
<dbReference type="Gene3D" id="3.40.50.720">
    <property type="entry name" value="NAD(P)-binding Rossmann-like Domain"/>
    <property type="match status" value="1"/>
</dbReference>
<organism evidence="3 4">
    <name type="scientific">Colletotrichum chlorophyti</name>
    <dbReference type="NCBI Taxonomy" id="708187"/>
    <lineage>
        <taxon>Eukaryota</taxon>
        <taxon>Fungi</taxon>
        <taxon>Dikarya</taxon>
        <taxon>Ascomycota</taxon>
        <taxon>Pezizomycotina</taxon>
        <taxon>Sordariomycetes</taxon>
        <taxon>Hypocreomycetidae</taxon>
        <taxon>Glomerellales</taxon>
        <taxon>Glomerellaceae</taxon>
        <taxon>Colletotrichum</taxon>
    </lineage>
</organism>
<proteinExistence type="inferred from homology"/>
<evidence type="ECO:0000256" key="2">
    <source>
        <dbReference type="ARBA" id="ARBA00023002"/>
    </source>
</evidence>
<sequence>MIANTLPVLVIIGGGGIGLATAHRLGTGRHILLASRSSSTLAAGADSLSKKGLDVTTQQVDISSYDSVVAVAKTAAALGVIDAVVLTSGMSAAMGSAEMVLTVDILGTANVIAAFGKEIDMPEGSSLVCTGSIAQYLCPPMSLELETHLATASLSSLLSNKELDDLVGGESRIAYYVAKKANYLRVQAAAASKEYAGKAVRVNCVSPGMTDTKMLTEEKSLDGVGDMIRTALIAHPLKRAATADEIAQAVEFVVRCGYVNGVDILVDGGIKAAELWSKLVYPEKAANLRVLNK</sequence>
<dbReference type="PANTHER" id="PTHR43477:SF1">
    <property type="entry name" value="DIHYDROANTICAPSIN 7-DEHYDROGENASE"/>
    <property type="match status" value="1"/>
</dbReference>
<evidence type="ECO:0000256" key="1">
    <source>
        <dbReference type="ARBA" id="ARBA00006484"/>
    </source>
</evidence>
<reference evidence="3 4" key="1">
    <citation type="submission" date="2016-11" db="EMBL/GenBank/DDBJ databases">
        <title>Draft Genome Assembly of Colletotrichum chlorophyti a pathogen of herbaceous plants.</title>
        <authorList>
            <person name="Gan P."/>
            <person name="Narusaka M."/>
            <person name="Tsushima A."/>
            <person name="Narusaka Y."/>
            <person name="Takano Y."/>
            <person name="Shirasu K."/>
        </authorList>
    </citation>
    <scope>NUCLEOTIDE SEQUENCE [LARGE SCALE GENOMIC DNA]</scope>
    <source>
        <strain evidence="3 4">NTL11</strain>
    </source>
</reference>
<dbReference type="STRING" id="708187.A0A1Q8S427"/>
<dbReference type="OrthoDB" id="5840532at2759"/>
<dbReference type="EMBL" id="MPGH01000020">
    <property type="protein sequence ID" value="OLN96204.1"/>
    <property type="molecule type" value="Genomic_DNA"/>
</dbReference>
<dbReference type="InterPro" id="IPR002347">
    <property type="entry name" value="SDR_fam"/>
</dbReference>
<dbReference type="Pfam" id="PF00106">
    <property type="entry name" value="adh_short"/>
    <property type="match status" value="1"/>
</dbReference>
<evidence type="ECO:0000313" key="3">
    <source>
        <dbReference type="EMBL" id="OLN96204.1"/>
    </source>
</evidence>
<dbReference type="PRINTS" id="PR00081">
    <property type="entry name" value="GDHRDH"/>
</dbReference>
<dbReference type="AlphaFoldDB" id="A0A1Q8S427"/>
<accession>A0A1Q8S427</accession>
<keyword evidence="2" id="KW-0560">Oxidoreductase</keyword>